<accession>A0A5B7K7V9</accession>
<evidence type="ECO:0000313" key="3">
    <source>
        <dbReference type="Proteomes" id="UP000324222"/>
    </source>
</evidence>
<feature type="region of interest" description="Disordered" evidence="1">
    <location>
        <begin position="72"/>
        <end position="91"/>
    </location>
</feature>
<name>A0A5B7K7V9_PORTR</name>
<reference evidence="2 3" key="1">
    <citation type="submission" date="2019-05" db="EMBL/GenBank/DDBJ databases">
        <title>Another draft genome of Portunus trituberculatus and its Hox gene families provides insights of decapod evolution.</title>
        <authorList>
            <person name="Jeong J.-H."/>
            <person name="Song I."/>
            <person name="Kim S."/>
            <person name="Choi T."/>
            <person name="Kim D."/>
            <person name="Ryu S."/>
            <person name="Kim W."/>
        </authorList>
    </citation>
    <scope>NUCLEOTIDE SEQUENCE [LARGE SCALE GENOMIC DNA]</scope>
    <source>
        <tissue evidence="2">Muscle</tissue>
    </source>
</reference>
<comment type="caution">
    <text evidence="2">The sequence shown here is derived from an EMBL/GenBank/DDBJ whole genome shotgun (WGS) entry which is preliminary data.</text>
</comment>
<dbReference type="EMBL" id="VSRR010132402">
    <property type="protein sequence ID" value="MPD02637.1"/>
    <property type="molecule type" value="Genomic_DNA"/>
</dbReference>
<gene>
    <name evidence="2" type="ORF">E2C01_098233</name>
</gene>
<proteinExistence type="predicted"/>
<protein>
    <submittedName>
        <fullName evidence="2">Uncharacterized protein</fullName>
    </submittedName>
</protein>
<evidence type="ECO:0000313" key="2">
    <source>
        <dbReference type="EMBL" id="MPD02637.1"/>
    </source>
</evidence>
<organism evidence="2 3">
    <name type="scientific">Portunus trituberculatus</name>
    <name type="common">Swimming crab</name>
    <name type="synonym">Neptunus trituberculatus</name>
    <dbReference type="NCBI Taxonomy" id="210409"/>
    <lineage>
        <taxon>Eukaryota</taxon>
        <taxon>Metazoa</taxon>
        <taxon>Ecdysozoa</taxon>
        <taxon>Arthropoda</taxon>
        <taxon>Crustacea</taxon>
        <taxon>Multicrustacea</taxon>
        <taxon>Malacostraca</taxon>
        <taxon>Eumalacostraca</taxon>
        <taxon>Eucarida</taxon>
        <taxon>Decapoda</taxon>
        <taxon>Pleocyemata</taxon>
        <taxon>Brachyura</taxon>
        <taxon>Eubrachyura</taxon>
        <taxon>Portunoidea</taxon>
        <taxon>Portunidae</taxon>
        <taxon>Portuninae</taxon>
        <taxon>Portunus</taxon>
    </lineage>
</organism>
<dbReference type="PROSITE" id="PS51257">
    <property type="entry name" value="PROKAR_LIPOPROTEIN"/>
    <property type="match status" value="1"/>
</dbReference>
<sequence length="125" mass="13615">METRAVVLFLSSLSCRRKLSLRVHKSPSQRSVTIYLEHTRTESQIEPTYLATREGPGVVGLGWYEVAERQGSDQRGQVMPEPGSLSQPAARPLHAPAGIQLTEQVVPGGLVEPSRVCVCVCVCVC</sequence>
<dbReference type="Proteomes" id="UP000324222">
    <property type="component" value="Unassembled WGS sequence"/>
</dbReference>
<keyword evidence="3" id="KW-1185">Reference proteome</keyword>
<dbReference type="AlphaFoldDB" id="A0A5B7K7V9"/>
<evidence type="ECO:0000256" key="1">
    <source>
        <dbReference type="SAM" id="MobiDB-lite"/>
    </source>
</evidence>